<dbReference type="Pfam" id="PF13324">
    <property type="entry name" value="GCIP_N"/>
    <property type="match status" value="1"/>
</dbReference>
<reference evidence="3" key="1">
    <citation type="journal article" date="2020" name="Stud. Mycol.">
        <title>101 Dothideomycetes genomes: a test case for predicting lifestyles and emergence of pathogens.</title>
        <authorList>
            <person name="Haridas S."/>
            <person name="Albert R."/>
            <person name="Binder M."/>
            <person name="Bloem J."/>
            <person name="Labutti K."/>
            <person name="Salamov A."/>
            <person name="Andreopoulos B."/>
            <person name="Baker S."/>
            <person name="Barry K."/>
            <person name="Bills G."/>
            <person name="Bluhm B."/>
            <person name="Cannon C."/>
            <person name="Castanera R."/>
            <person name="Culley D."/>
            <person name="Daum C."/>
            <person name="Ezra D."/>
            <person name="Gonzalez J."/>
            <person name="Henrissat B."/>
            <person name="Kuo A."/>
            <person name="Liang C."/>
            <person name="Lipzen A."/>
            <person name="Lutzoni F."/>
            <person name="Magnuson J."/>
            <person name="Mondo S."/>
            <person name="Nolan M."/>
            <person name="Ohm R."/>
            <person name="Pangilinan J."/>
            <person name="Park H.-J."/>
            <person name="Ramirez L."/>
            <person name="Alfaro M."/>
            <person name="Sun H."/>
            <person name="Tritt A."/>
            <person name="Yoshinaga Y."/>
            <person name="Zwiers L.-H."/>
            <person name="Turgeon B."/>
            <person name="Goodwin S."/>
            <person name="Spatafora J."/>
            <person name="Crous P."/>
            <person name="Grigoriev I."/>
        </authorList>
    </citation>
    <scope>NUCLEOTIDE SEQUENCE</scope>
    <source>
        <strain evidence="3">CBS 262.69</strain>
    </source>
</reference>
<evidence type="ECO:0000313" key="3">
    <source>
        <dbReference type="EMBL" id="KAF2398387.1"/>
    </source>
</evidence>
<dbReference type="AlphaFoldDB" id="A0A6G1HRB6"/>
<dbReference type="PANTHER" id="PTHR15492:SF1">
    <property type="entry name" value="CYCLIN-D1-BINDING PROTEIN 1"/>
    <property type="match status" value="1"/>
</dbReference>
<gene>
    <name evidence="3" type="ORF">EJ06DRAFT_532136</name>
</gene>
<dbReference type="InterPro" id="IPR049317">
    <property type="entry name" value="GCIP-like_N"/>
</dbReference>
<dbReference type="Proteomes" id="UP000799640">
    <property type="component" value="Unassembled WGS sequence"/>
</dbReference>
<dbReference type="PANTHER" id="PTHR15492">
    <property type="entry name" value="CYCLIN D1-BINDING PROTEIN 1"/>
    <property type="match status" value="1"/>
</dbReference>
<protein>
    <recommendedName>
        <fullName evidence="2">Cyclin-D1-binding protein 1-like N-terminal domain-containing protein</fullName>
    </recommendedName>
</protein>
<dbReference type="Gene3D" id="1.20.1410.10">
    <property type="entry name" value="I/LWEQ domain"/>
    <property type="match status" value="1"/>
</dbReference>
<keyword evidence="4" id="KW-1185">Reference proteome</keyword>
<sequence length="385" mass="41908">MAPSPPLPAPPHIEALLTKASQVRSLLTHFYSALAQPPSTATPLPTPASPSPLALLRDTSSLLRTHTTKLSLLLLNTPFTPSAILPILKTCESECLPAMLTAAELLGPQLYTSTVSTETRRCVETTFRAFGDLLNEIYLATMGEAGNQAYMKGTKGVEHRREGVLSTTGRVWGACDALIALEKNGLRSILVGRVEELRGVIKDALGELKEWGEDEEDELEAEDKVTGSDDEDEDTKSLDDAFGAANRLPKGRPDVKVALGETLRRIKLVDILFQALVKRRIKTFPFEGVVEEDKVQEVSGRARAVDELLNALSGIPDDIDDLAAALYDLDAEDANTRLDKICTKAQDAASKVSRPWDGGKGDEYTAWLEKWKQVITPMESADKTG</sequence>
<organism evidence="3 4">
    <name type="scientific">Trichodelitschia bisporula</name>
    <dbReference type="NCBI Taxonomy" id="703511"/>
    <lineage>
        <taxon>Eukaryota</taxon>
        <taxon>Fungi</taxon>
        <taxon>Dikarya</taxon>
        <taxon>Ascomycota</taxon>
        <taxon>Pezizomycotina</taxon>
        <taxon>Dothideomycetes</taxon>
        <taxon>Dothideomycetes incertae sedis</taxon>
        <taxon>Phaeotrichales</taxon>
        <taxon>Phaeotrichaceae</taxon>
        <taxon>Trichodelitschia</taxon>
    </lineage>
</organism>
<dbReference type="GO" id="GO:0005634">
    <property type="term" value="C:nucleus"/>
    <property type="evidence" value="ECO:0007669"/>
    <property type="project" value="TreeGrafter"/>
</dbReference>
<dbReference type="InterPro" id="IPR026907">
    <property type="entry name" value="GCIP-like"/>
</dbReference>
<dbReference type="EMBL" id="ML996700">
    <property type="protein sequence ID" value="KAF2398387.1"/>
    <property type="molecule type" value="Genomic_DNA"/>
</dbReference>
<feature type="domain" description="Cyclin-D1-binding protein 1-like N-terminal" evidence="2">
    <location>
        <begin position="56"/>
        <end position="214"/>
    </location>
</feature>
<evidence type="ECO:0000256" key="1">
    <source>
        <dbReference type="SAM" id="MobiDB-lite"/>
    </source>
</evidence>
<proteinExistence type="predicted"/>
<accession>A0A6G1HRB6</accession>
<evidence type="ECO:0000313" key="4">
    <source>
        <dbReference type="Proteomes" id="UP000799640"/>
    </source>
</evidence>
<feature type="region of interest" description="Disordered" evidence="1">
    <location>
        <begin position="212"/>
        <end position="237"/>
    </location>
</feature>
<name>A0A6G1HRB6_9PEZI</name>
<evidence type="ECO:0000259" key="2">
    <source>
        <dbReference type="Pfam" id="PF13324"/>
    </source>
</evidence>
<dbReference type="OrthoDB" id="4088536at2759"/>
<feature type="compositionally biased region" description="Acidic residues" evidence="1">
    <location>
        <begin position="212"/>
        <end position="221"/>
    </location>
</feature>